<dbReference type="Gene3D" id="1.10.260.40">
    <property type="entry name" value="lambda repressor-like DNA-binding domains"/>
    <property type="match status" value="1"/>
</dbReference>
<dbReference type="SMART" id="SM00530">
    <property type="entry name" value="HTH_XRE"/>
    <property type="match status" value="1"/>
</dbReference>
<dbReference type="InterPro" id="IPR010982">
    <property type="entry name" value="Lambda_DNA-bd_dom_sf"/>
</dbReference>
<dbReference type="AlphaFoldDB" id="A0A372ZYZ3"/>
<dbReference type="Proteomes" id="UP000263377">
    <property type="component" value="Unassembled WGS sequence"/>
</dbReference>
<organism evidence="2 3">
    <name type="scientific">Kitasatospora xanthocidica</name>
    <dbReference type="NCBI Taxonomy" id="83382"/>
    <lineage>
        <taxon>Bacteria</taxon>
        <taxon>Bacillati</taxon>
        <taxon>Actinomycetota</taxon>
        <taxon>Actinomycetes</taxon>
        <taxon>Kitasatosporales</taxon>
        <taxon>Streptomycetaceae</taxon>
        <taxon>Kitasatospora</taxon>
    </lineage>
</organism>
<evidence type="ECO:0000313" key="3">
    <source>
        <dbReference type="Proteomes" id="UP000263377"/>
    </source>
</evidence>
<accession>A0A372ZYZ3</accession>
<dbReference type="PROSITE" id="PS50943">
    <property type="entry name" value="HTH_CROC1"/>
    <property type="match status" value="1"/>
</dbReference>
<dbReference type="InterPro" id="IPR043917">
    <property type="entry name" value="DUF5753"/>
</dbReference>
<dbReference type="GO" id="GO:0003677">
    <property type="term" value="F:DNA binding"/>
    <property type="evidence" value="ECO:0007669"/>
    <property type="project" value="InterPro"/>
</dbReference>
<dbReference type="InterPro" id="IPR001387">
    <property type="entry name" value="Cro/C1-type_HTH"/>
</dbReference>
<name>A0A372ZYZ3_9ACTN</name>
<evidence type="ECO:0000259" key="1">
    <source>
        <dbReference type="PROSITE" id="PS50943"/>
    </source>
</evidence>
<proteinExistence type="predicted"/>
<sequence length="288" mass="32371">MALRSNPTLRQLRLGAELRRMREQAGLGGSQLARALGINPAHVTQMESGKTGISVERLRTIAALCMCVNEPLIDALADIITDRDKGGWWEEYRGRLSQEFLEMAEMESRAYALSTYTMAFIPGLLQTTDYASAVFARGFPPLPQHEVDLRAAFRMHRQNVVRSGEIPYSAFIHEAALRMQFSGPKVQAEQLGGLIEDSERSTISLRVVLFDVDTLPVNQENFTYVEGRIPELDTVQMDSGLDSVLFDAPAHIAQFRSRLDRLDSAALSQEESREFIRSIKKDMESKYV</sequence>
<keyword evidence="3" id="KW-1185">Reference proteome</keyword>
<dbReference type="SUPFAM" id="SSF47413">
    <property type="entry name" value="lambda repressor-like DNA-binding domains"/>
    <property type="match status" value="1"/>
</dbReference>
<gene>
    <name evidence="2" type="ORF">DR950_25450</name>
</gene>
<dbReference type="RefSeq" id="WP_117488826.1">
    <property type="nucleotide sequence ID" value="NZ_QVIG01000001.1"/>
</dbReference>
<dbReference type="EMBL" id="QVIG01000001">
    <property type="protein sequence ID" value="RGD60672.1"/>
    <property type="molecule type" value="Genomic_DNA"/>
</dbReference>
<dbReference type="Pfam" id="PF19054">
    <property type="entry name" value="DUF5753"/>
    <property type="match status" value="1"/>
</dbReference>
<feature type="domain" description="HTH cro/C1-type" evidence="1">
    <location>
        <begin position="18"/>
        <end position="64"/>
    </location>
</feature>
<dbReference type="Pfam" id="PF13560">
    <property type="entry name" value="HTH_31"/>
    <property type="match status" value="1"/>
</dbReference>
<reference evidence="2 3" key="1">
    <citation type="submission" date="2018-08" db="EMBL/GenBank/DDBJ databases">
        <title>Diversity &amp; Physiological Properties of Lignin-Decomposing Actinobacteria from Soil.</title>
        <authorList>
            <person name="Roh S.G."/>
            <person name="Kim S.B."/>
        </authorList>
    </citation>
    <scope>NUCLEOTIDE SEQUENCE [LARGE SCALE GENOMIC DNA]</scope>
    <source>
        <strain evidence="2 3">MMS17-GH009</strain>
    </source>
</reference>
<protein>
    <submittedName>
        <fullName evidence="2">XRE family transcriptional regulator</fullName>
    </submittedName>
</protein>
<evidence type="ECO:0000313" key="2">
    <source>
        <dbReference type="EMBL" id="RGD60672.1"/>
    </source>
</evidence>
<dbReference type="CDD" id="cd00093">
    <property type="entry name" value="HTH_XRE"/>
    <property type="match status" value="1"/>
</dbReference>
<comment type="caution">
    <text evidence="2">The sequence shown here is derived from an EMBL/GenBank/DDBJ whole genome shotgun (WGS) entry which is preliminary data.</text>
</comment>